<accession>A0ACC2XPN8</accession>
<dbReference type="Proteomes" id="UP001243375">
    <property type="component" value="Unassembled WGS sequence"/>
</dbReference>
<dbReference type="EMBL" id="JASBWU010000001">
    <property type="protein sequence ID" value="KAJ9125601.1"/>
    <property type="molecule type" value="Genomic_DNA"/>
</dbReference>
<comment type="caution">
    <text evidence="1">The sequence shown here is derived from an EMBL/GenBank/DDBJ whole genome shotgun (WGS) entry which is preliminary data.</text>
</comment>
<protein>
    <submittedName>
        <fullName evidence="1">Uncharacterized protein</fullName>
    </submittedName>
</protein>
<keyword evidence="2" id="KW-1185">Reference proteome</keyword>
<sequence length="194" mass="21443">MAAPAPFFKTITKSFRDVPTQPGVDTVQFCDAAEGLVKIFDLFGNPAFGIVQSDLTGNIAKVRARCASHPVQSATLEDMINSEKVEKKKTATEGLIGLKFTAIGLRRSQQDKSEELSVSFQKAYEGSLRPHHGMMVRPLFALAMKACPYRATFYPKLGEPEAEVQKELDEWLTGLEKIVAQMEKFYKEGGHGTI</sequence>
<name>A0ACC2XPN8_9TREE</name>
<proteinExistence type="predicted"/>
<reference evidence="1" key="1">
    <citation type="submission" date="2023-04" db="EMBL/GenBank/DDBJ databases">
        <title>Draft Genome sequencing of Naganishia species isolated from polar environments using Oxford Nanopore Technology.</title>
        <authorList>
            <person name="Leo P."/>
            <person name="Venkateswaran K."/>
        </authorList>
    </citation>
    <scope>NUCLEOTIDE SEQUENCE</scope>
    <source>
        <strain evidence="1">MNA-CCFEE 5425</strain>
    </source>
</reference>
<organism evidence="1 2">
    <name type="scientific">Naganishia vaughanmartiniae</name>
    <dbReference type="NCBI Taxonomy" id="1424756"/>
    <lineage>
        <taxon>Eukaryota</taxon>
        <taxon>Fungi</taxon>
        <taxon>Dikarya</taxon>
        <taxon>Basidiomycota</taxon>
        <taxon>Agaricomycotina</taxon>
        <taxon>Tremellomycetes</taxon>
        <taxon>Filobasidiales</taxon>
        <taxon>Filobasidiaceae</taxon>
        <taxon>Naganishia</taxon>
    </lineage>
</organism>
<evidence type="ECO:0000313" key="2">
    <source>
        <dbReference type="Proteomes" id="UP001243375"/>
    </source>
</evidence>
<evidence type="ECO:0000313" key="1">
    <source>
        <dbReference type="EMBL" id="KAJ9125601.1"/>
    </source>
</evidence>
<gene>
    <name evidence="1" type="ORF">QFC22_000563</name>
</gene>